<gene>
    <name evidence="1" type="primary">WBGene00282283</name>
</gene>
<accession>A0A2A6B604</accession>
<accession>A0A8R1V1C9</accession>
<protein>
    <submittedName>
        <fullName evidence="1">Uncharacterized protein</fullName>
    </submittedName>
</protein>
<name>A0A2A6B604_PRIPA</name>
<keyword evidence="2" id="KW-1185">Reference proteome</keyword>
<dbReference type="EnsemblMetazoa" id="PPA43914.1">
    <property type="protein sequence ID" value="PPA43914.1"/>
    <property type="gene ID" value="WBGene00282283"/>
</dbReference>
<sequence length="79" mass="8552">MAFGATKVLTCLERFLLAFPQPGLAPSKPANGRSKASFASFRSVKGFDFSSLAPDMLPNWIDMSKIEPPSLLLPPEPTN</sequence>
<reference evidence="2" key="1">
    <citation type="journal article" date="2008" name="Nat. Genet.">
        <title>The Pristionchus pacificus genome provides a unique perspective on nematode lifestyle and parasitism.</title>
        <authorList>
            <person name="Dieterich C."/>
            <person name="Clifton S.W."/>
            <person name="Schuster L.N."/>
            <person name="Chinwalla A."/>
            <person name="Delehaunty K."/>
            <person name="Dinkelacker I."/>
            <person name="Fulton L."/>
            <person name="Fulton R."/>
            <person name="Godfrey J."/>
            <person name="Minx P."/>
            <person name="Mitreva M."/>
            <person name="Roeseler W."/>
            <person name="Tian H."/>
            <person name="Witte H."/>
            <person name="Yang S.P."/>
            <person name="Wilson R.K."/>
            <person name="Sommer R.J."/>
        </authorList>
    </citation>
    <scope>NUCLEOTIDE SEQUENCE [LARGE SCALE GENOMIC DNA]</scope>
    <source>
        <strain evidence="2">PS312</strain>
    </source>
</reference>
<proteinExistence type="predicted"/>
<reference evidence="1" key="2">
    <citation type="submission" date="2022-06" db="UniProtKB">
        <authorList>
            <consortium name="EnsemblMetazoa"/>
        </authorList>
    </citation>
    <scope>IDENTIFICATION</scope>
    <source>
        <strain evidence="1">PS312</strain>
    </source>
</reference>
<dbReference type="Proteomes" id="UP000005239">
    <property type="component" value="Unassembled WGS sequence"/>
</dbReference>
<organism evidence="1 2">
    <name type="scientific">Pristionchus pacificus</name>
    <name type="common">Parasitic nematode worm</name>
    <dbReference type="NCBI Taxonomy" id="54126"/>
    <lineage>
        <taxon>Eukaryota</taxon>
        <taxon>Metazoa</taxon>
        <taxon>Ecdysozoa</taxon>
        <taxon>Nematoda</taxon>
        <taxon>Chromadorea</taxon>
        <taxon>Rhabditida</taxon>
        <taxon>Rhabditina</taxon>
        <taxon>Diplogasteromorpha</taxon>
        <taxon>Diplogasteroidea</taxon>
        <taxon>Neodiplogasteridae</taxon>
        <taxon>Pristionchus</taxon>
    </lineage>
</organism>
<evidence type="ECO:0000313" key="2">
    <source>
        <dbReference type="Proteomes" id="UP000005239"/>
    </source>
</evidence>
<evidence type="ECO:0000313" key="1">
    <source>
        <dbReference type="EnsemblMetazoa" id="PPA43914.1"/>
    </source>
</evidence>
<dbReference type="AlphaFoldDB" id="A0A2A6B604"/>